<comment type="subcellular location">
    <subcellularLocation>
        <location evidence="1">Membrane</location>
    </subcellularLocation>
</comment>
<evidence type="ECO:0000256" key="3">
    <source>
        <dbReference type="ARBA" id="ARBA00022692"/>
    </source>
</evidence>
<comment type="catalytic activity">
    <reaction evidence="10">
        <text>L-threonyl-[protein] + ATP = O-phospho-L-threonyl-[protein] + ADP + H(+)</text>
        <dbReference type="Rhea" id="RHEA:46608"/>
        <dbReference type="Rhea" id="RHEA-COMP:11060"/>
        <dbReference type="Rhea" id="RHEA-COMP:11605"/>
        <dbReference type="ChEBI" id="CHEBI:15378"/>
        <dbReference type="ChEBI" id="CHEBI:30013"/>
        <dbReference type="ChEBI" id="CHEBI:30616"/>
        <dbReference type="ChEBI" id="CHEBI:61977"/>
        <dbReference type="ChEBI" id="CHEBI:456216"/>
        <dbReference type="EC" id="2.7.11.1"/>
    </reaction>
</comment>
<keyword evidence="17" id="KW-1185">Reference proteome</keyword>
<keyword evidence="7" id="KW-1133">Transmembrane helix</keyword>
<dbReference type="InParanoid" id="A0A2P6MXS1"/>
<evidence type="ECO:0000313" key="16">
    <source>
        <dbReference type="EMBL" id="PRP76501.1"/>
    </source>
</evidence>
<keyword evidence="4" id="KW-0547">Nucleotide-binding</keyword>
<evidence type="ECO:0000259" key="15">
    <source>
        <dbReference type="PROSITE" id="PS50221"/>
    </source>
</evidence>
<comment type="catalytic activity">
    <reaction evidence="11">
        <text>L-seryl-[protein] + ATP = O-phospho-L-seryl-[protein] + ADP + H(+)</text>
        <dbReference type="Rhea" id="RHEA:17989"/>
        <dbReference type="Rhea" id="RHEA-COMP:9863"/>
        <dbReference type="Rhea" id="RHEA-COMP:11604"/>
        <dbReference type="ChEBI" id="CHEBI:15378"/>
        <dbReference type="ChEBI" id="CHEBI:29999"/>
        <dbReference type="ChEBI" id="CHEBI:30616"/>
        <dbReference type="ChEBI" id="CHEBI:83421"/>
        <dbReference type="ChEBI" id="CHEBI:456216"/>
        <dbReference type="EC" id="2.7.11.1"/>
    </reaction>
</comment>
<keyword evidence="8" id="KW-0472">Membrane</keyword>
<comment type="caution">
    <text evidence="16">The sequence shown here is derived from an EMBL/GenBank/DDBJ whole genome shotgun (WGS) entry which is preliminary data.</text>
</comment>
<dbReference type="PANTHER" id="PTHR44329:SF288">
    <property type="entry name" value="MITOGEN-ACTIVATED PROTEIN KINASE KINASE KINASE 20"/>
    <property type="match status" value="1"/>
</dbReference>
<dbReference type="InterPro" id="IPR000203">
    <property type="entry name" value="GPS"/>
</dbReference>
<dbReference type="OrthoDB" id="283575at2759"/>
<sequence length="1386" mass="154020">MRFASPTWLSAFAVFACTCAQSCTNHLSKGTTLDASSSPTLCSPNGLWKLEITQDGWLQVVNIMDGKWRWRPVYANGSSTSKYMLNVQNGNVQNTLWKVEGCQSSTPTTPYNLTLTDQGTLIQSNQTLTFWSSSIITNIDTRDLTTDGGIVTLNGVFPTLSLNFSLDSLGSGRSSFSDDRKSVMIDVPPGSGTNLTLALFPTNPHPQTQDEACQQSRLNYYPFHYPANFSILQDPSFTSIRVEVINVLFNSTVTLEGRSCALPLSNQTVNLNGEVFFPVPTNIISCEFNITLYNATGDPKISRTFQYTNPVGMLGVLNVSGTSVAQIFGAIESIAVNALKTADTFQVSNRDGISLYAAVVDQRGNGTTGRLNGTETSFSVPLSVIQSVSGGGEKNTRVTVILSSIEQNVFGHTDNWTIVSGLVGLSLYINNTYVSVDDQNNCDRDERADAVCLYWAEESRGWKRDGCDTERGQGSITCLCSHLTNFTVGIPSQDRSSQQGLGNKLYLLAILGLVPIIIERHRMTKRQDIEIEKEIGRGRESVVYAALKGGTTRVAVKKSRREDKMRGEAQRLREVHHPDILMCLGVYREEKMICLVIRDKKLLDDDQIQNIMREIAAGLSYLHENTVVHGRLCPQKVYMTSSHHAKLSAYVSDTMDDIPAYMERYMAPEVKTSRKSTTEGDVFSFGVLFEEVKNRGRVQRENREMVQLWSDIIGVCMVEKVEERIDMKRLGVMLNPAQGHHIAAKFDTSIVHTSLNKATEGLGYVYIRETKPLDCVKKVDTKCMSGILSDRSNSSDYILSHTNDGNLVHQNSSTISWTSFVINLPDYSISIDEGLLNLTVRTFHSCSKLGLLHKFTLNDQNLSIPSGVGLNLSLKASASCDEANVLFSYATPTATFRVTPFIIYINGKSLVQLLFSLKYIVIHSSHSIASYIPTSSITFTLIWSEVDVFTLATVIYVSPMDALRGVISTTPTAQIFGTIESIVVNALKTQPTRSKCLTETVSLSMLLLSIRLNGTETSFSVPLSVIQSVSGGGEKNTRVTVILSSIEQNVFGHTDNWTIVSGLVGLSLYINNTYASVTDTNDRITNTIPLPVNITNGEGGTKKEEQTEMLCVYWAEESRGWKRDGCDTERGQGSITCLCSHLTNFTIGIPSQEITMESREWNKMYLFAVNVTDDESVILIIALSISKRKQKSYLGVELELKDNDIEIEKEIGRGRESDKSGSQEEQKRRQDERGSTETQKQLTEDRMREIAVGLSYLHENTVVHGRLCPQKVYMTSSHHAKLSAYGSTRSETKQNADNRRRHVSLHVSCLCDLILYSFSFGVIFQRLGEKRKGREDEPRDWNDIILSCTRERAEERTKMKEVGRKLSPQMNAPAMRPVGLDNVYVE</sequence>
<evidence type="ECO:0000256" key="4">
    <source>
        <dbReference type="ARBA" id="ARBA00022741"/>
    </source>
</evidence>
<keyword evidence="9" id="KW-1015">Disulfide bond</keyword>
<dbReference type="Gene3D" id="3.30.200.20">
    <property type="entry name" value="Phosphorylase Kinase, domain 1"/>
    <property type="match status" value="1"/>
</dbReference>
<evidence type="ECO:0000256" key="13">
    <source>
        <dbReference type="SAM" id="SignalP"/>
    </source>
</evidence>
<keyword evidence="3" id="KW-0812">Transmembrane</keyword>
<evidence type="ECO:0000259" key="14">
    <source>
        <dbReference type="PROSITE" id="PS50011"/>
    </source>
</evidence>
<dbReference type="GO" id="GO:0016020">
    <property type="term" value="C:membrane"/>
    <property type="evidence" value="ECO:0007669"/>
    <property type="project" value="UniProtKB-SubCell"/>
</dbReference>
<dbReference type="Gene3D" id="2.60.220.50">
    <property type="match status" value="2"/>
</dbReference>
<dbReference type="EMBL" id="MDYQ01000321">
    <property type="protein sequence ID" value="PRP76501.1"/>
    <property type="molecule type" value="Genomic_DNA"/>
</dbReference>
<dbReference type="STRING" id="1890364.A0A2P6MXS1"/>
<dbReference type="Pfam" id="PF01825">
    <property type="entry name" value="GPS"/>
    <property type="match status" value="2"/>
</dbReference>
<dbReference type="Pfam" id="PF00069">
    <property type="entry name" value="Pkinase"/>
    <property type="match status" value="1"/>
</dbReference>
<feature type="region of interest" description="Disordered" evidence="12">
    <location>
        <begin position="1211"/>
        <end position="1244"/>
    </location>
</feature>
<dbReference type="InterPro" id="IPR011009">
    <property type="entry name" value="Kinase-like_dom_sf"/>
</dbReference>
<organism evidence="16 17">
    <name type="scientific">Planoprotostelium fungivorum</name>
    <dbReference type="NCBI Taxonomy" id="1890364"/>
    <lineage>
        <taxon>Eukaryota</taxon>
        <taxon>Amoebozoa</taxon>
        <taxon>Evosea</taxon>
        <taxon>Variosea</taxon>
        <taxon>Cavosteliida</taxon>
        <taxon>Cavosteliaceae</taxon>
        <taxon>Planoprotostelium</taxon>
    </lineage>
</organism>
<proteinExistence type="predicted"/>
<dbReference type="InterPro" id="IPR051681">
    <property type="entry name" value="Ser/Thr_Kinases-Pseudokinases"/>
</dbReference>
<evidence type="ECO:0000256" key="9">
    <source>
        <dbReference type="ARBA" id="ARBA00023157"/>
    </source>
</evidence>
<evidence type="ECO:0000256" key="8">
    <source>
        <dbReference type="ARBA" id="ARBA00023136"/>
    </source>
</evidence>
<dbReference type="Gene3D" id="1.10.510.10">
    <property type="entry name" value="Transferase(Phosphotransferase) domain 1"/>
    <property type="match status" value="2"/>
</dbReference>
<evidence type="ECO:0000256" key="5">
    <source>
        <dbReference type="ARBA" id="ARBA00022777"/>
    </source>
</evidence>
<name>A0A2P6MXS1_9EUKA</name>
<evidence type="ECO:0000313" key="17">
    <source>
        <dbReference type="Proteomes" id="UP000241769"/>
    </source>
</evidence>
<dbReference type="InterPro" id="IPR000719">
    <property type="entry name" value="Prot_kinase_dom"/>
</dbReference>
<dbReference type="InterPro" id="IPR046338">
    <property type="entry name" value="GAIN_dom_sf"/>
</dbReference>
<dbReference type="PANTHER" id="PTHR44329">
    <property type="entry name" value="SERINE/THREONINE-PROTEIN KINASE TNNI3K-RELATED"/>
    <property type="match status" value="1"/>
</dbReference>
<dbReference type="PROSITE" id="PS50221">
    <property type="entry name" value="GAIN_B"/>
    <property type="match status" value="2"/>
</dbReference>
<dbReference type="InterPro" id="IPR057244">
    <property type="entry name" value="GAIN_B"/>
</dbReference>
<dbReference type="GO" id="GO:0005524">
    <property type="term" value="F:ATP binding"/>
    <property type="evidence" value="ECO:0007669"/>
    <property type="project" value="UniProtKB-KW"/>
</dbReference>
<dbReference type="GO" id="GO:0004674">
    <property type="term" value="F:protein serine/threonine kinase activity"/>
    <property type="evidence" value="ECO:0007669"/>
    <property type="project" value="UniProtKB-EC"/>
</dbReference>
<keyword evidence="2" id="KW-0808">Transferase</keyword>
<dbReference type="PROSITE" id="PS50011">
    <property type="entry name" value="PROTEIN_KINASE_DOM"/>
    <property type="match status" value="1"/>
</dbReference>
<feature type="domain" description="GAIN-B" evidence="15">
    <location>
        <begin position="997"/>
        <end position="1155"/>
    </location>
</feature>
<feature type="chain" id="PRO_5015146508" evidence="13">
    <location>
        <begin position="21"/>
        <end position="1386"/>
    </location>
</feature>
<keyword evidence="13" id="KW-0732">Signal</keyword>
<feature type="domain" description="GAIN-B" evidence="15">
    <location>
        <begin position="343"/>
        <end position="496"/>
    </location>
</feature>
<reference evidence="16 17" key="1">
    <citation type="journal article" date="2018" name="Genome Biol. Evol.">
        <title>Multiple Roots of Fruiting Body Formation in Amoebozoa.</title>
        <authorList>
            <person name="Hillmann F."/>
            <person name="Forbes G."/>
            <person name="Novohradska S."/>
            <person name="Ferling I."/>
            <person name="Riege K."/>
            <person name="Groth M."/>
            <person name="Westermann M."/>
            <person name="Marz M."/>
            <person name="Spaller T."/>
            <person name="Winckler T."/>
            <person name="Schaap P."/>
            <person name="Glockner G."/>
        </authorList>
    </citation>
    <scope>NUCLEOTIDE SEQUENCE [LARGE SCALE GENOMIC DNA]</scope>
    <source>
        <strain evidence="16 17">Jena</strain>
    </source>
</reference>
<evidence type="ECO:0000256" key="2">
    <source>
        <dbReference type="ARBA" id="ARBA00022679"/>
    </source>
</evidence>
<keyword evidence="5" id="KW-0418">Kinase</keyword>
<evidence type="ECO:0000256" key="7">
    <source>
        <dbReference type="ARBA" id="ARBA00022989"/>
    </source>
</evidence>
<protein>
    <submittedName>
        <fullName evidence="16">Uncharacterized protein</fullName>
    </submittedName>
</protein>
<dbReference type="SMART" id="SM00303">
    <property type="entry name" value="GPS"/>
    <property type="match status" value="2"/>
</dbReference>
<evidence type="ECO:0000256" key="1">
    <source>
        <dbReference type="ARBA" id="ARBA00004370"/>
    </source>
</evidence>
<evidence type="ECO:0000256" key="10">
    <source>
        <dbReference type="ARBA" id="ARBA00047899"/>
    </source>
</evidence>
<evidence type="ECO:0000256" key="12">
    <source>
        <dbReference type="SAM" id="MobiDB-lite"/>
    </source>
</evidence>
<evidence type="ECO:0000256" key="11">
    <source>
        <dbReference type="ARBA" id="ARBA00048679"/>
    </source>
</evidence>
<feature type="domain" description="Protein kinase" evidence="14">
    <location>
        <begin position="529"/>
        <end position="755"/>
    </location>
</feature>
<dbReference type="PROSITE" id="PS51257">
    <property type="entry name" value="PROKAR_LIPOPROTEIN"/>
    <property type="match status" value="1"/>
</dbReference>
<keyword evidence="6" id="KW-0067">ATP-binding</keyword>
<evidence type="ECO:0000256" key="6">
    <source>
        <dbReference type="ARBA" id="ARBA00022840"/>
    </source>
</evidence>
<feature type="signal peptide" evidence="13">
    <location>
        <begin position="1"/>
        <end position="20"/>
    </location>
</feature>
<feature type="compositionally biased region" description="Basic and acidic residues" evidence="12">
    <location>
        <begin position="1211"/>
        <end position="1235"/>
    </location>
</feature>
<dbReference type="Proteomes" id="UP000241769">
    <property type="component" value="Unassembled WGS sequence"/>
</dbReference>
<dbReference type="SUPFAM" id="SSF56112">
    <property type="entry name" value="Protein kinase-like (PK-like)"/>
    <property type="match status" value="2"/>
</dbReference>
<gene>
    <name evidence="16" type="ORF">PROFUN_15153</name>
</gene>
<accession>A0A2P6MXS1</accession>